<dbReference type="RefSeq" id="WP_377007286.1">
    <property type="nucleotide sequence ID" value="NZ_JBHSLV010000011.1"/>
</dbReference>
<dbReference type="Proteomes" id="UP001596104">
    <property type="component" value="Unassembled WGS sequence"/>
</dbReference>
<name>A0ABW0H7B0_9HYPH</name>
<comment type="caution">
    <text evidence="1">The sequence shown here is derived from an EMBL/GenBank/DDBJ whole genome shotgun (WGS) entry which is preliminary data.</text>
</comment>
<protein>
    <recommendedName>
        <fullName evidence="3">Histidine phosphatase family protein</fullName>
    </recommendedName>
</protein>
<keyword evidence="2" id="KW-1185">Reference proteome</keyword>
<gene>
    <name evidence="1" type="ORF">ACFPPC_07550</name>
</gene>
<reference evidence="2" key="1">
    <citation type="journal article" date="2019" name="Int. J. Syst. Evol. Microbiol.">
        <title>The Global Catalogue of Microorganisms (GCM) 10K type strain sequencing project: providing services to taxonomists for standard genome sequencing and annotation.</title>
        <authorList>
            <consortium name="The Broad Institute Genomics Platform"/>
            <consortium name="The Broad Institute Genome Sequencing Center for Infectious Disease"/>
            <person name="Wu L."/>
            <person name="Ma J."/>
        </authorList>
    </citation>
    <scope>NUCLEOTIDE SEQUENCE [LARGE SCALE GENOMIC DNA]</scope>
    <source>
        <strain evidence="2">CGMCC 1.16326</strain>
    </source>
</reference>
<evidence type="ECO:0000313" key="2">
    <source>
        <dbReference type="Proteomes" id="UP001596104"/>
    </source>
</evidence>
<evidence type="ECO:0000313" key="1">
    <source>
        <dbReference type="EMBL" id="MFC5392495.1"/>
    </source>
</evidence>
<accession>A0ABW0H7B0</accession>
<evidence type="ECO:0008006" key="3">
    <source>
        <dbReference type="Google" id="ProtNLM"/>
    </source>
</evidence>
<organism evidence="1 2">
    <name type="scientific">Bosea vestrisii</name>
    <dbReference type="NCBI Taxonomy" id="151416"/>
    <lineage>
        <taxon>Bacteria</taxon>
        <taxon>Pseudomonadati</taxon>
        <taxon>Pseudomonadota</taxon>
        <taxon>Alphaproteobacteria</taxon>
        <taxon>Hyphomicrobiales</taxon>
        <taxon>Boseaceae</taxon>
        <taxon>Bosea</taxon>
    </lineage>
</organism>
<dbReference type="EMBL" id="JBHSLV010000011">
    <property type="protein sequence ID" value="MFC5392495.1"/>
    <property type="molecule type" value="Genomic_DNA"/>
</dbReference>
<proteinExistence type="predicted"/>
<sequence>MLAALVFGEAASGPVFAAPVTQTIVLIRHGEKPPGGLGRLDCRGLNRAEALPPVLARQFGRFDAIFAPDPDRQKKDEGIKYPYLRPLETITPLSKATGLPVETRFGYKQIGKLEEALESPGYRGATLLVAWEHKQLVKLARSLLDHHGGDARQAGKWPGSDFDSIYVVRIVRDGESTRAAFEHGHQGLTGKLGACTDG</sequence>